<feature type="transmembrane region" description="Helical" evidence="1">
    <location>
        <begin position="117"/>
        <end position="135"/>
    </location>
</feature>
<evidence type="ECO:0000313" key="3">
    <source>
        <dbReference type="Proteomes" id="UP001500503"/>
    </source>
</evidence>
<name>A0ABP8PVB8_9ACTN</name>
<comment type="caution">
    <text evidence="2">The sequence shown here is derived from an EMBL/GenBank/DDBJ whole genome shotgun (WGS) entry which is preliminary data.</text>
</comment>
<evidence type="ECO:0000256" key="1">
    <source>
        <dbReference type="SAM" id="Phobius"/>
    </source>
</evidence>
<accession>A0ABP8PVB8</accession>
<reference evidence="3" key="1">
    <citation type="journal article" date="2019" name="Int. J. Syst. Evol. Microbiol.">
        <title>The Global Catalogue of Microorganisms (GCM) 10K type strain sequencing project: providing services to taxonomists for standard genome sequencing and annotation.</title>
        <authorList>
            <consortium name="The Broad Institute Genomics Platform"/>
            <consortium name="The Broad Institute Genome Sequencing Center for Infectious Disease"/>
            <person name="Wu L."/>
            <person name="Ma J."/>
        </authorList>
    </citation>
    <scope>NUCLEOTIDE SEQUENCE [LARGE SCALE GENOMIC DNA]</scope>
    <source>
        <strain evidence="3">JCM 17933</strain>
    </source>
</reference>
<keyword evidence="1" id="KW-1133">Transmembrane helix</keyword>
<proteinExistence type="predicted"/>
<sequence>METPGEAMACWMSRRVRDGRTGPPASGADGSVATARRVSLARIRARGRFSVLFGRAAGLTSRALDRGPAWLRDLGGLRRLAARRRATADAGRFMDYGPDWPPGPTAPRRRHPLLRRCVAAVVLYAVIWAVGSALLEIRLFQLRKLGGGAPETTYTTVTEPRQR</sequence>
<gene>
    <name evidence="2" type="ORF">GCM10023191_028760</name>
</gene>
<keyword evidence="1" id="KW-0812">Transmembrane</keyword>
<protein>
    <submittedName>
        <fullName evidence="2">Uncharacterized protein</fullName>
    </submittedName>
</protein>
<evidence type="ECO:0000313" key="2">
    <source>
        <dbReference type="EMBL" id="GAA4492568.1"/>
    </source>
</evidence>
<dbReference type="EMBL" id="BAABHF010000017">
    <property type="protein sequence ID" value="GAA4492568.1"/>
    <property type="molecule type" value="Genomic_DNA"/>
</dbReference>
<keyword evidence="3" id="KW-1185">Reference proteome</keyword>
<organism evidence="2 3">
    <name type="scientific">Actinoallomurus oryzae</name>
    <dbReference type="NCBI Taxonomy" id="502180"/>
    <lineage>
        <taxon>Bacteria</taxon>
        <taxon>Bacillati</taxon>
        <taxon>Actinomycetota</taxon>
        <taxon>Actinomycetes</taxon>
        <taxon>Streptosporangiales</taxon>
        <taxon>Thermomonosporaceae</taxon>
        <taxon>Actinoallomurus</taxon>
    </lineage>
</organism>
<keyword evidence="1" id="KW-0472">Membrane</keyword>
<dbReference type="Proteomes" id="UP001500503">
    <property type="component" value="Unassembled WGS sequence"/>
</dbReference>